<sequence length="195" mass="21181">MKPLPALQVTGTWVRLHRTEAGPLASLLTPAERDAVARRLGVPAASGLWVPAASGSWGGRFTPPQGPGSLYLGSDLATCVDEVAHHHARACRASVGTPPGTRATFRPLRFEVDGRFADASADRRKRLHAPDDYGPSWAYGLRARADGWDGVHFRSVRHRGGWCLAVFQERAVRFQEALWGAVILAWDGARSVRIA</sequence>
<reference evidence="2" key="1">
    <citation type="journal article" date="2023" name="Int. J. Syst. Evol. Microbiol.">
        <title>Mesoterricola silvestris gen. nov., sp. nov., Mesoterricola sediminis sp. nov., Geothrix oryzae sp. nov., Geothrix edaphica sp. nov., Geothrix rubra sp. nov., and Geothrix limicola sp. nov., six novel members of Acidobacteriota isolated from soils.</title>
        <authorList>
            <person name="Itoh H."/>
            <person name="Sugisawa Y."/>
            <person name="Mise K."/>
            <person name="Xu Z."/>
            <person name="Kuniyasu M."/>
            <person name="Ushijima N."/>
            <person name="Kawano K."/>
            <person name="Kobayashi E."/>
            <person name="Shiratori Y."/>
            <person name="Masuda Y."/>
            <person name="Senoo K."/>
        </authorList>
    </citation>
    <scope>NUCLEOTIDE SEQUENCE</scope>
    <source>
        <strain evidence="2">W786</strain>
    </source>
</reference>
<protein>
    <recommendedName>
        <fullName evidence="1">RES domain-containing protein</fullName>
    </recommendedName>
</protein>
<dbReference type="Proteomes" id="UP001228113">
    <property type="component" value="Chromosome"/>
</dbReference>
<evidence type="ECO:0000313" key="3">
    <source>
        <dbReference type="Proteomes" id="UP001228113"/>
    </source>
</evidence>
<organism evidence="2 3">
    <name type="scientific">Mesoterricola sediminis</name>
    <dbReference type="NCBI Taxonomy" id="2927980"/>
    <lineage>
        <taxon>Bacteria</taxon>
        <taxon>Pseudomonadati</taxon>
        <taxon>Acidobacteriota</taxon>
        <taxon>Holophagae</taxon>
        <taxon>Holophagales</taxon>
        <taxon>Holophagaceae</taxon>
        <taxon>Mesoterricola</taxon>
    </lineage>
</organism>
<dbReference type="EMBL" id="AP027081">
    <property type="protein sequence ID" value="BDU77316.1"/>
    <property type="molecule type" value="Genomic_DNA"/>
</dbReference>
<feature type="domain" description="RES" evidence="1">
    <location>
        <begin position="52"/>
        <end position="176"/>
    </location>
</feature>
<accession>A0AA48KCP5</accession>
<evidence type="ECO:0000313" key="2">
    <source>
        <dbReference type="EMBL" id="BDU77316.1"/>
    </source>
</evidence>
<gene>
    <name evidence="2" type="ORF">METESE_22740</name>
</gene>
<dbReference type="AlphaFoldDB" id="A0AA48KCP5"/>
<name>A0AA48KCP5_9BACT</name>
<dbReference type="SMART" id="SM00953">
    <property type="entry name" value="RES"/>
    <property type="match status" value="1"/>
</dbReference>
<dbReference type="Pfam" id="PF08808">
    <property type="entry name" value="RES"/>
    <property type="match status" value="1"/>
</dbReference>
<keyword evidence="3" id="KW-1185">Reference proteome</keyword>
<dbReference type="InterPro" id="IPR014914">
    <property type="entry name" value="RES_dom"/>
</dbReference>
<evidence type="ECO:0000259" key="1">
    <source>
        <dbReference type="SMART" id="SM00953"/>
    </source>
</evidence>
<dbReference type="KEGG" id="msea:METESE_22740"/>
<dbReference type="RefSeq" id="WP_243335480.1">
    <property type="nucleotide sequence ID" value="NZ_AP027081.1"/>
</dbReference>
<proteinExistence type="predicted"/>